<comment type="caution">
    <text evidence="1">The sequence shown here is derived from an EMBL/GenBank/DDBJ whole genome shotgun (WGS) entry which is preliminary data.</text>
</comment>
<dbReference type="Proteomes" id="UP001066276">
    <property type="component" value="Chromosome 5"/>
</dbReference>
<organism evidence="1 2">
    <name type="scientific">Pleurodeles waltl</name>
    <name type="common">Iberian ribbed newt</name>
    <dbReference type="NCBI Taxonomy" id="8319"/>
    <lineage>
        <taxon>Eukaryota</taxon>
        <taxon>Metazoa</taxon>
        <taxon>Chordata</taxon>
        <taxon>Craniata</taxon>
        <taxon>Vertebrata</taxon>
        <taxon>Euteleostomi</taxon>
        <taxon>Amphibia</taxon>
        <taxon>Batrachia</taxon>
        <taxon>Caudata</taxon>
        <taxon>Salamandroidea</taxon>
        <taxon>Salamandridae</taxon>
        <taxon>Pleurodelinae</taxon>
        <taxon>Pleurodeles</taxon>
    </lineage>
</organism>
<proteinExistence type="predicted"/>
<accession>A0AAV7RHS9</accession>
<sequence length="87" mass="9463">MATSVALEVRAPNHHGRRTPVLRVAAKAGLLCAKEKGSGCFLRQALACSWVSGPACPYIQHELVRQLSLLLPRSRNAGESRAEEWPS</sequence>
<protein>
    <submittedName>
        <fullName evidence="1">Uncharacterized protein</fullName>
    </submittedName>
</protein>
<dbReference type="AlphaFoldDB" id="A0AAV7RHS9"/>
<name>A0AAV7RHS9_PLEWA</name>
<keyword evidence="2" id="KW-1185">Reference proteome</keyword>
<gene>
    <name evidence="1" type="ORF">NDU88_004295</name>
</gene>
<dbReference type="EMBL" id="JANPWB010000009">
    <property type="protein sequence ID" value="KAJ1151515.1"/>
    <property type="molecule type" value="Genomic_DNA"/>
</dbReference>
<evidence type="ECO:0000313" key="2">
    <source>
        <dbReference type="Proteomes" id="UP001066276"/>
    </source>
</evidence>
<evidence type="ECO:0000313" key="1">
    <source>
        <dbReference type="EMBL" id="KAJ1151515.1"/>
    </source>
</evidence>
<reference evidence="1" key="1">
    <citation type="journal article" date="2022" name="bioRxiv">
        <title>Sequencing and chromosome-scale assembly of the giantPleurodeles waltlgenome.</title>
        <authorList>
            <person name="Brown T."/>
            <person name="Elewa A."/>
            <person name="Iarovenko S."/>
            <person name="Subramanian E."/>
            <person name="Araus A.J."/>
            <person name="Petzold A."/>
            <person name="Susuki M."/>
            <person name="Suzuki K.-i.T."/>
            <person name="Hayashi T."/>
            <person name="Toyoda A."/>
            <person name="Oliveira C."/>
            <person name="Osipova E."/>
            <person name="Leigh N.D."/>
            <person name="Simon A."/>
            <person name="Yun M.H."/>
        </authorList>
    </citation>
    <scope>NUCLEOTIDE SEQUENCE</scope>
    <source>
        <strain evidence="1">20211129_DDA</strain>
        <tissue evidence="1">Liver</tissue>
    </source>
</reference>